<keyword evidence="1" id="KW-0175">Coiled coil</keyword>
<dbReference type="EMBL" id="DXBR01000087">
    <property type="protein sequence ID" value="HIZ40163.1"/>
    <property type="molecule type" value="Genomic_DNA"/>
</dbReference>
<reference evidence="2" key="2">
    <citation type="submission" date="2021-04" db="EMBL/GenBank/DDBJ databases">
        <authorList>
            <person name="Gilroy R."/>
        </authorList>
    </citation>
    <scope>NUCLEOTIDE SEQUENCE</scope>
    <source>
        <strain evidence="2">CHK179-28034</strain>
    </source>
</reference>
<sequence length="127" mass="14415">MSERELLQMILSEVQNANTGLNDVKSEIADLKTDVSALKTDVSVLKTDVSALKTDVDDLKLRTALIETTLENETNRNIKIIAEGHTDLSRKLDHVLQMESEKEMFLIRFNVLESEVQKMKQHFDSIA</sequence>
<dbReference type="AlphaFoldDB" id="A0A9D2J8A2"/>
<dbReference type="Gene3D" id="1.20.5.190">
    <property type="match status" value="1"/>
</dbReference>
<gene>
    <name evidence="2" type="ORF">H9968_09625</name>
</gene>
<feature type="coiled-coil region" evidence="1">
    <location>
        <begin position="14"/>
        <end position="41"/>
    </location>
</feature>
<reference evidence="2" key="1">
    <citation type="journal article" date="2021" name="PeerJ">
        <title>Extensive microbial diversity within the chicken gut microbiome revealed by metagenomics and culture.</title>
        <authorList>
            <person name="Gilroy R."/>
            <person name="Ravi A."/>
            <person name="Getino M."/>
            <person name="Pursley I."/>
            <person name="Horton D.L."/>
            <person name="Alikhan N.F."/>
            <person name="Baker D."/>
            <person name="Gharbi K."/>
            <person name="Hall N."/>
            <person name="Watson M."/>
            <person name="Adriaenssens E.M."/>
            <person name="Foster-Nyarko E."/>
            <person name="Jarju S."/>
            <person name="Secka A."/>
            <person name="Antonio M."/>
            <person name="Oren A."/>
            <person name="Chaudhuri R.R."/>
            <person name="La Ragione R."/>
            <person name="Hildebrand F."/>
            <person name="Pallen M.J."/>
        </authorList>
    </citation>
    <scope>NUCLEOTIDE SEQUENCE</scope>
    <source>
        <strain evidence="2">CHK179-28034</strain>
    </source>
</reference>
<comment type="caution">
    <text evidence="2">The sequence shown here is derived from an EMBL/GenBank/DDBJ whole genome shotgun (WGS) entry which is preliminary data.</text>
</comment>
<proteinExistence type="predicted"/>
<name>A0A9D2J8A2_9FIRM</name>
<evidence type="ECO:0000313" key="3">
    <source>
        <dbReference type="Proteomes" id="UP000824049"/>
    </source>
</evidence>
<protein>
    <submittedName>
        <fullName evidence="2">Uncharacterized protein</fullName>
    </submittedName>
</protein>
<evidence type="ECO:0000313" key="2">
    <source>
        <dbReference type="EMBL" id="HIZ40163.1"/>
    </source>
</evidence>
<dbReference type="Proteomes" id="UP000824049">
    <property type="component" value="Unassembled WGS sequence"/>
</dbReference>
<evidence type="ECO:0000256" key="1">
    <source>
        <dbReference type="SAM" id="Coils"/>
    </source>
</evidence>
<accession>A0A9D2J8A2</accession>
<organism evidence="2 3">
    <name type="scientific">Candidatus Anaerobutyricum stercoris</name>
    <dbReference type="NCBI Taxonomy" id="2838457"/>
    <lineage>
        <taxon>Bacteria</taxon>
        <taxon>Bacillati</taxon>
        <taxon>Bacillota</taxon>
        <taxon>Clostridia</taxon>
        <taxon>Lachnospirales</taxon>
        <taxon>Lachnospiraceae</taxon>
        <taxon>Anaerobutyricum</taxon>
    </lineage>
</organism>